<dbReference type="EMBL" id="CP076448">
    <property type="protein sequence ID" value="QXM24057.1"/>
    <property type="molecule type" value="Genomic_DNA"/>
</dbReference>
<evidence type="ECO:0008006" key="4">
    <source>
        <dbReference type="Google" id="ProtNLM"/>
    </source>
</evidence>
<keyword evidence="1" id="KW-0812">Transmembrane</keyword>
<dbReference type="RefSeq" id="WP_218285017.1">
    <property type="nucleotide sequence ID" value="NZ_CP076448.1"/>
</dbReference>
<feature type="transmembrane region" description="Helical" evidence="1">
    <location>
        <begin position="6"/>
        <end position="25"/>
    </location>
</feature>
<evidence type="ECO:0000256" key="1">
    <source>
        <dbReference type="SAM" id="Phobius"/>
    </source>
</evidence>
<keyword evidence="1" id="KW-0472">Membrane</keyword>
<gene>
    <name evidence="2" type="ORF">KO353_12325</name>
</gene>
<feature type="transmembrane region" description="Helical" evidence="1">
    <location>
        <begin position="99"/>
        <end position="122"/>
    </location>
</feature>
<proteinExistence type="predicted"/>
<accession>A0A975U1A1</accession>
<reference evidence="2" key="1">
    <citation type="submission" date="2021-06" db="EMBL/GenBank/DDBJ databases">
        <title>Elioraea tepida, sp. nov., a moderately thermophilic aerobic anoxygenic phototrophic bacterium isolated from an alkaline siliceous hot spring mat community in Yellowstone National Park, WY, USA.</title>
        <authorList>
            <person name="Saini M.K."/>
            <person name="Yoshida S."/>
            <person name="Sebastian A."/>
            <person name="Hirose S."/>
            <person name="Hara E."/>
            <person name="Tamaki H."/>
            <person name="Soulier N.T."/>
            <person name="Albert I."/>
            <person name="Hanada S."/>
            <person name="Bryant D.A."/>
            <person name="Tank M."/>
        </authorList>
    </citation>
    <scope>NUCLEOTIDE SEQUENCE</scope>
    <source>
        <strain evidence="2">MS-P2</strain>
    </source>
</reference>
<evidence type="ECO:0000313" key="2">
    <source>
        <dbReference type="EMBL" id="QXM24057.1"/>
    </source>
</evidence>
<sequence>MITLLRVVFGSFCLMVAAVCIGVALRQYRREITWRRVVAVVQRPPGGRETELAYTDAEGVERVARHWGISSTTPTGARVTLLHHPRAPDRVAVPFGPGVLAVLALLGLLVGLLGLILLANALCC</sequence>
<keyword evidence="3" id="KW-1185">Reference proteome</keyword>
<protein>
    <recommendedName>
        <fullName evidence="4">DUF3592 domain-containing protein</fullName>
    </recommendedName>
</protein>
<name>A0A975U1A1_9PROT</name>
<dbReference type="Proteomes" id="UP000694001">
    <property type="component" value="Chromosome"/>
</dbReference>
<dbReference type="KEGG" id="elio:KO353_12325"/>
<keyword evidence="1" id="KW-1133">Transmembrane helix</keyword>
<organism evidence="2 3">
    <name type="scientific">Elioraea tepida</name>
    <dbReference type="NCBI Taxonomy" id="2843330"/>
    <lineage>
        <taxon>Bacteria</taxon>
        <taxon>Pseudomonadati</taxon>
        <taxon>Pseudomonadota</taxon>
        <taxon>Alphaproteobacteria</taxon>
        <taxon>Acetobacterales</taxon>
        <taxon>Elioraeaceae</taxon>
        <taxon>Elioraea</taxon>
    </lineage>
</organism>
<evidence type="ECO:0000313" key="3">
    <source>
        <dbReference type="Proteomes" id="UP000694001"/>
    </source>
</evidence>
<dbReference type="AlphaFoldDB" id="A0A975U1A1"/>